<dbReference type="AlphaFoldDB" id="A0A559LI52"/>
<proteinExistence type="predicted"/>
<accession>A0A559LI52</accession>
<reference evidence="10 12" key="1">
    <citation type="journal article" date="2019" name="Microbiol. Resour. Announc.">
        <title>High-quality draft genome sequence of Fusarium oxysporum f. sp. cubense strain 160527, a causal agent of Panama disease.</title>
        <authorList>
            <person name="Asai S."/>
            <person name="Ayukawa Y."/>
            <person name="Gan P."/>
            <person name="Masuda S."/>
            <person name="Komatsu K."/>
            <person name="Shirasu K."/>
            <person name="Arie T."/>
        </authorList>
    </citation>
    <scope>NUCLEOTIDE SEQUENCE [LARGE SCALE GENOMIC DNA]</scope>
    <source>
        <strain evidence="10 12">160527</strain>
    </source>
</reference>
<evidence type="ECO:0000256" key="1">
    <source>
        <dbReference type="ARBA" id="ARBA00004123"/>
    </source>
</evidence>
<dbReference type="PROSITE" id="PS50073">
    <property type="entry name" value="COPPER_FIST_2"/>
    <property type="match status" value="1"/>
</dbReference>
<name>A0A559LI52_FUSOC</name>
<dbReference type="GO" id="GO:0045944">
    <property type="term" value="P:positive regulation of transcription by RNA polymerase II"/>
    <property type="evidence" value="ECO:0007669"/>
    <property type="project" value="TreeGrafter"/>
</dbReference>
<dbReference type="GO" id="GO:0000981">
    <property type="term" value="F:DNA-binding transcription factor activity, RNA polymerase II-specific"/>
    <property type="evidence" value="ECO:0007669"/>
    <property type="project" value="TreeGrafter"/>
</dbReference>
<evidence type="ECO:0000256" key="3">
    <source>
        <dbReference type="ARBA" id="ARBA00022833"/>
    </source>
</evidence>
<comment type="caution">
    <text evidence="10">The sequence shown here is derived from an EMBL/GenBank/DDBJ whole genome shotgun (WGS) entry which is preliminary data.</text>
</comment>
<dbReference type="EMBL" id="SRMI01000003">
    <property type="protein sequence ID" value="TVY73953.1"/>
    <property type="molecule type" value="Genomic_DNA"/>
</dbReference>
<dbReference type="GO" id="GO:0006878">
    <property type="term" value="P:intracellular copper ion homeostasis"/>
    <property type="evidence" value="ECO:0007669"/>
    <property type="project" value="TreeGrafter"/>
</dbReference>
<sequence>MISKEEKFACESCIRGHRVAQCQHTDRPLLRVSRKGRPISQCTHCRSLRASRSVHTKCKCASTSHQVMLKQFGRERCACSEGGACKCAYKSDRGATNDILSVPSRRESSTPSTALSPPGFEPKPLELAPLPLRSTSTERLAPAHCSAESAGSILGSSLPSVNNWPLDDIPIAWTTPLESYLPDSVLSDIHDPTGTGDSVPNMGAIEQAQMSRPTFDDPLSTVDILGLGDLFIEPDAGQMLSLDNSNLLDFQTMTCYDHGQWFDNYDFMNS</sequence>
<dbReference type="GO" id="GO:0000978">
    <property type="term" value="F:RNA polymerase II cis-regulatory region sequence-specific DNA binding"/>
    <property type="evidence" value="ECO:0007669"/>
    <property type="project" value="TreeGrafter"/>
</dbReference>
<dbReference type="SMART" id="SM00412">
    <property type="entry name" value="Cu_FIST"/>
    <property type="match status" value="1"/>
</dbReference>
<organism evidence="10 12">
    <name type="scientific">Fusarium oxysporum f. sp. cubense</name>
    <dbReference type="NCBI Taxonomy" id="61366"/>
    <lineage>
        <taxon>Eukaryota</taxon>
        <taxon>Fungi</taxon>
        <taxon>Dikarya</taxon>
        <taxon>Ascomycota</taxon>
        <taxon>Pezizomycotina</taxon>
        <taxon>Sordariomycetes</taxon>
        <taxon>Hypocreomycetidae</taxon>
        <taxon>Hypocreales</taxon>
        <taxon>Nectriaceae</taxon>
        <taxon>Fusarium</taxon>
        <taxon>Fusarium oxysporum species complex</taxon>
    </lineage>
</organism>
<evidence type="ECO:0000259" key="9">
    <source>
        <dbReference type="PROSITE" id="PS50073"/>
    </source>
</evidence>
<keyword evidence="6" id="KW-0804">Transcription</keyword>
<dbReference type="Gene3D" id="3.90.430.10">
    <property type="entry name" value="Copper fist DNA-binding domain"/>
    <property type="match status" value="1"/>
</dbReference>
<dbReference type="GO" id="GO:0005634">
    <property type="term" value="C:nucleus"/>
    <property type="evidence" value="ECO:0007669"/>
    <property type="project" value="UniProtKB-SubCell"/>
</dbReference>
<feature type="domain" description="Copper-fist" evidence="9">
    <location>
        <begin position="1"/>
        <end position="39"/>
    </location>
</feature>
<evidence type="ECO:0000313" key="11">
    <source>
        <dbReference type="EMBL" id="TVY74946.1"/>
    </source>
</evidence>
<dbReference type="InterPro" id="IPR051763">
    <property type="entry name" value="Copper_Homeo_Regul"/>
</dbReference>
<evidence type="ECO:0000256" key="2">
    <source>
        <dbReference type="ARBA" id="ARBA00022723"/>
    </source>
</evidence>
<dbReference type="SUPFAM" id="SSF57879">
    <property type="entry name" value="Zinc domain conserved in yeast copper-regulated transcription factors"/>
    <property type="match status" value="1"/>
</dbReference>
<evidence type="ECO:0000256" key="6">
    <source>
        <dbReference type="ARBA" id="ARBA00023163"/>
    </source>
</evidence>
<keyword evidence="2" id="KW-0479">Metal-binding</keyword>
<dbReference type="InterPro" id="IPR001083">
    <property type="entry name" value="Cu_fist_DNA-bd_dom"/>
</dbReference>
<dbReference type="Pfam" id="PF00649">
    <property type="entry name" value="Copper-fist"/>
    <property type="match status" value="1"/>
</dbReference>
<comment type="subcellular location">
    <subcellularLocation>
        <location evidence="1">Nucleus</location>
    </subcellularLocation>
</comment>
<dbReference type="GO" id="GO:0006879">
    <property type="term" value="P:intracellular iron ion homeostasis"/>
    <property type="evidence" value="ECO:0007669"/>
    <property type="project" value="TreeGrafter"/>
</dbReference>
<evidence type="ECO:0000256" key="7">
    <source>
        <dbReference type="ARBA" id="ARBA00023242"/>
    </source>
</evidence>
<dbReference type="PANTHER" id="PTHR28088">
    <property type="entry name" value="TRANSCRIPTIONAL ACTIVATOR HAA1-RELATED"/>
    <property type="match status" value="1"/>
</dbReference>
<keyword evidence="4" id="KW-0186">Copper</keyword>
<keyword evidence="3" id="KW-0862">Zinc</keyword>
<dbReference type="PANTHER" id="PTHR28088:SF5">
    <property type="entry name" value="TRANSCRIPTIONAL ACTIVATOR HAA1-RELATED"/>
    <property type="match status" value="1"/>
</dbReference>
<feature type="region of interest" description="Disordered" evidence="8">
    <location>
        <begin position="98"/>
        <end position="127"/>
    </location>
</feature>
<protein>
    <submittedName>
        <fullName evidence="10">Copper resistance protein CRF1</fullName>
    </submittedName>
</protein>
<dbReference type="EMBL" id="SRMI01000003">
    <property type="protein sequence ID" value="TVY74946.1"/>
    <property type="molecule type" value="Genomic_DNA"/>
</dbReference>
<keyword evidence="7" id="KW-0539">Nucleus</keyword>
<evidence type="ECO:0000256" key="8">
    <source>
        <dbReference type="SAM" id="MobiDB-lite"/>
    </source>
</evidence>
<keyword evidence="5" id="KW-0805">Transcription regulation</keyword>
<dbReference type="Proteomes" id="UP000320707">
    <property type="component" value="Unassembled WGS sequence"/>
</dbReference>
<evidence type="ECO:0000256" key="4">
    <source>
        <dbReference type="ARBA" id="ARBA00023008"/>
    </source>
</evidence>
<evidence type="ECO:0000313" key="12">
    <source>
        <dbReference type="Proteomes" id="UP000320707"/>
    </source>
</evidence>
<evidence type="ECO:0000256" key="5">
    <source>
        <dbReference type="ARBA" id="ARBA00023015"/>
    </source>
</evidence>
<dbReference type="InterPro" id="IPR036395">
    <property type="entry name" value="Cu_fist_DNA-bd_dom_sf"/>
</dbReference>
<dbReference type="SMART" id="SM01090">
    <property type="entry name" value="Copper-fist"/>
    <property type="match status" value="1"/>
</dbReference>
<dbReference type="FunFam" id="3.90.430.10:FF:000001">
    <property type="entry name" value="Copper fist DNA-binding protein"/>
    <property type="match status" value="1"/>
</dbReference>
<dbReference type="GO" id="GO:0005507">
    <property type="term" value="F:copper ion binding"/>
    <property type="evidence" value="ECO:0007669"/>
    <property type="project" value="InterPro"/>
</dbReference>
<dbReference type="PRINTS" id="PR00617">
    <property type="entry name" value="COPPERFIST"/>
</dbReference>
<gene>
    <name evidence="10" type="primary">CRF1-1</name>
    <name evidence="11" type="synonym">CRF1-2</name>
    <name evidence="11" type="ORF">Focb16_v005662</name>
    <name evidence="10" type="ORF">Focb16_v005671</name>
</gene>
<evidence type="ECO:0000313" key="10">
    <source>
        <dbReference type="EMBL" id="TVY73953.1"/>
    </source>
</evidence>